<reference evidence="7" key="1">
    <citation type="submission" date="2020-06" db="EMBL/GenBank/DDBJ databases">
        <title>A chromosome-scale genome assembly of Talaromyces rugulosus W13939.</title>
        <authorList>
            <person name="Wang B."/>
            <person name="Guo L."/>
            <person name="Ye K."/>
            <person name="Wang L."/>
        </authorList>
    </citation>
    <scope>NUCLEOTIDE SEQUENCE [LARGE SCALE GENOMIC DNA]</scope>
    <source>
        <strain evidence="7">W13939</strain>
    </source>
</reference>
<feature type="binding site" evidence="4">
    <location>
        <position position="198"/>
    </location>
    <ligand>
        <name>Mn(2+)</name>
        <dbReference type="ChEBI" id="CHEBI:29035"/>
        <label>2</label>
    </ligand>
</feature>
<evidence type="ECO:0000256" key="2">
    <source>
        <dbReference type="ARBA" id="ARBA00006247"/>
    </source>
</evidence>
<dbReference type="InterPro" id="IPR011650">
    <property type="entry name" value="Peptidase_M20_dimer"/>
</dbReference>
<dbReference type="KEGG" id="trg:TRUGW13939_06707"/>
<dbReference type="Pfam" id="PF07687">
    <property type="entry name" value="M20_dimer"/>
    <property type="match status" value="1"/>
</dbReference>
<gene>
    <name evidence="6" type="ORF">TRUGW13939_06707</name>
</gene>
<keyword evidence="4" id="KW-0479">Metal-binding</keyword>
<dbReference type="Pfam" id="PF01546">
    <property type="entry name" value="Peptidase_M20"/>
    <property type="match status" value="1"/>
</dbReference>
<feature type="binding site" evidence="4">
    <location>
        <position position="134"/>
    </location>
    <ligand>
        <name>Mn(2+)</name>
        <dbReference type="ChEBI" id="CHEBI:29035"/>
        <label>2</label>
    </ligand>
</feature>
<name>A0A7H8QZP3_TALRU</name>
<comment type="similarity">
    <text evidence="1">Belongs to the peptidase M20 family.</text>
</comment>
<proteinExistence type="inferred from homology"/>
<dbReference type="AlphaFoldDB" id="A0A7H8QZP3"/>
<dbReference type="Proteomes" id="UP000509510">
    <property type="component" value="Chromosome III"/>
</dbReference>
<evidence type="ECO:0000313" key="6">
    <source>
        <dbReference type="EMBL" id="QKX59570.1"/>
    </source>
</evidence>
<dbReference type="InterPro" id="IPR036264">
    <property type="entry name" value="Bact_exopeptidase_dim_dom"/>
</dbReference>
<feature type="binding site" evidence="4">
    <location>
        <position position="136"/>
    </location>
    <ligand>
        <name>Mn(2+)</name>
        <dbReference type="ChEBI" id="CHEBI:29035"/>
        <label>2</label>
    </ligand>
</feature>
<accession>A0A7H8QZP3</accession>
<dbReference type="SUPFAM" id="SSF53187">
    <property type="entry name" value="Zn-dependent exopeptidases"/>
    <property type="match status" value="1"/>
</dbReference>
<evidence type="ECO:0000256" key="3">
    <source>
        <dbReference type="ARBA" id="ARBA00022801"/>
    </source>
</evidence>
<evidence type="ECO:0000313" key="7">
    <source>
        <dbReference type="Proteomes" id="UP000509510"/>
    </source>
</evidence>
<evidence type="ECO:0000256" key="4">
    <source>
        <dbReference type="PIRSR" id="PIRSR005962-1"/>
    </source>
</evidence>
<dbReference type="FunFam" id="3.30.70.360:FF:000001">
    <property type="entry name" value="N-acetyldiaminopimelate deacetylase"/>
    <property type="match status" value="1"/>
</dbReference>
<dbReference type="EMBL" id="CP055900">
    <property type="protein sequence ID" value="QKX59570.1"/>
    <property type="molecule type" value="Genomic_DNA"/>
</dbReference>
<keyword evidence="4" id="KW-0464">Manganese</keyword>
<comment type="cofactor">
    <cofactor evidence="4">
        <name>Mn(2+)</name>
        <dbReference type="ChEBI" id="CHEBI:29035"/>
    </cofactor>
    <text evidence="4">The Mn(2+) ion enhances activity.</text>
</comment>
<dbReference type="GO" id="GO:0046872">
    <property type="term" value="F:metal ion binding"/>
    <property type="evidence" value="ECO:0007669"/>
    <property type="project" value="UniProtKB-KW"/>
</dbReference>
<dbReference type="PANTHER" id="PTHR11014:SF63">
    <property type="entry name" value="METALLOPEPTIDASE, PUTATIVE (AFU_ORTHOLOGUE AFUA_6G09600)-RELATED"/>
    <property type="match status" value="1"/>
</dbReference>
<keyword evidence="3" id="KW-0378">Hydrolase</keyword>
<feature type="binding site" evidence="4">
    <location>
        <position position="170"/>
    </location>
    <ligand>
        <name>Mn(2+)</name>
        <dbReference type="ChEBI" id="CHEBI:29035"/>
        <label>2</label>
    </ligand>
</feature>
<sequence length="449" mass="47620">MQIKLPIHTGQKLPAVSAADTDYTWVVSSHRPPLAAYESIYRQIHTNPELSGQESQTARLAVTHLRSLSAFTVHANVGGHGVVGLLRNGPGPTVLLRADMDALPMLEKTGLPYASTKRMIDTADGVEKPVMHGCGHDVHVACLMAASTLLHSARRHWSGTLITVFQPSEERAGGAQGMVDSGLYSNLVPKPDYVLAQHVSPMPAGTVGVVSGPCLAANDTLNVRIKGRGGHGSAPQRCIDPVVLGCGIVTKLQTIVSREVAPDETAVVTCGSIRAGDAPNIIPDYLDFSVSIRTFNQSVREKILAAVKRIVENECKAATDGVAGEDEDLTPVITHDDPYPPTINSPELASSLSTAFADYFGARRCVPITAQMASEDVSVFATAVGAQLCMWVLGGTDLKKWKDAERRGRLEEEIPGNHSSGFGPVIQPTILTGTDALAVAALRAFDSST</sequence>
<dbReference type="RefSeq" id="XP_035345748.1">
    <property type="nucleotide sequence ID" value="XM_035489855.1"/>
</dbReference>
<dbReference type="InterPro" id="IPR017439">
    <property type="entry name" value="Amidohydrolase"/>
</dbReference>
<dbReference type="PANTHER" id="PTHR11014">
    <property type="entry name" value="PEPTIDASE M20 FAMILY MEMBER"/>
    <property type="match status" value="1"/>
</dbReference>
<dbReference type="NCBIfam" id="TIGR01891">
    <property type="entry name" value="amidohydrolases"/>
    <property type="match status" value="1"/>
</dbReference>
<comment type="similarity">
    <text evidence="2">Belongs to the peptidase M20A family.</text>
</comment>
<dbReference type="Gene3D" id="3.40.630.10">
    <property type="entry name" value="Zn peptidases"/>
    <property type="match status" value="1"/>
</dbReference>
<dbReference type="GeneID" id="55994201"/>
<dbReference type="PIRSF" id="PIRSF005962">
    <property type="entry name" value="Pept_M20D_amidohydro"/>
    <property type="match status" value="1"/>
</dbReference>
<organism evidence="6 7">
    <name type="scientific">Talaromyces rugulosus</name>
    <name type="common">Penicillium rugulosum</name>
    <dbReference type="NCBI Taxonomy" id="121627"/>
    <lineage>
        <taxon>Eukaryota</taxon>
        <taxon>Fungi</taxon>
        <taxon>Dikarya</taxon>
        <taxon>Ascomycota</taxon>
        <taxon>Pezizomycotina</taxon>
        <taxon>Eurotiomycetes</taxon>
        <taxon>Eurotiomycetidae</taxon>
        <taxon>Eurotiales</taxon>
        <taxon>Trichocomaceae</taxon>
        <taxon>Talaromyces</taxon>
        <taxon>Talaromyces sect. Islandici</taxon>
    </lineage>
</organism>
<dbReference type="GO" id="GO:0016787">
    <property type="term" value="F:hydrolase activity"/>
    <property type="evidence" value="ECO:0007669"/>
    <property type="project" value="UniProtKB-KW"/>
</dbReference>
<dbReference type="SUPFAM" id="SSF55031">
    <property type="entry name" value="Bacterial exopeptidase dimerisation domain"/>
    <property type="match status" value="1"/>
</dbReference>
<evidence type="ECO:0000259" key="5">
    <source>
        <dbReference type="Pfam" id="PF07687"/>
    </source>
</evidence>
<feature type="domain" description="Peptidase M20 dimerisation" evidence="5">
    <location>
        <begin position="221"/>
        <end position="317"/>
    </location>
</feature>
<protein>
    <recommendedName>
        <fullName evidence="5">Peptidase M20 dimerisation domain-containing protein</fullName>
    </recommendedName>
</protein>
<dbReference type="InterPro" id="IPR002933">
    <property type="entry name" value="Peptidase_M20"/>
</dbReference>
<dbReference type="OrthoDB" id="6119954at2759"/>
<evidence type="ECO:0000256" key="1">
    <source>
        <dbReference type="ARBA" id="ARBA00006153"/>
    </source>
</evidence>
<keyword evidence="7" id="KW-1185">Reference proteome</keyword>
<dbReference type="Gene3D" id="3.30.70.360">
    <property type="match status" value="1"/>
</dbReference>